<dbReference type="SUPFAM" id="SSF103473">
    <property type="entry name" value="MFS general substrate transporter"/>
    <property type="match status" value="1"/>
</dbReference>
<feature type="transmembrane region" description="Helical" evidence="8">
    <location>
        <begin position="63"/>
        <end position="83"/>
    </location>
</feature>
<dbReference type="GO" id="GO:0005886">
    <property type="term" value="C:plasma membrane"/>
    <property type="evidence" value="ECO:0007669"/>
    <property type="project" value="UniProtKB-SubCell"/>
</dbReference>
<feature type="transmembrane region" description="Helical" evidence="8">
    <location>
        <begin position="30"/>
        <end position="51"/>
    </location>
</feature>
<dbReference type="InterPro" id="IPR050171">
    <property type="entry name" value="MFS_Transporters"/>
</dbReference>
<keyword evidence="6 8" id="KW-0472">Membrane</keyword>
<keyword evidence="5 8" id="KW-1133">Transmembrane helix</keyword>
<dbReference type="InterPro" id="IPR036259">
    <property type="entry name" value="MFS_trans_sf"/>
</dbReference>
<keyword evidence="2" id="KW-0813">Transport</keyword>
<keyword evidence="3" id="KW-1003">Cell membrane</keyword>
<evidence type="ECO:0000313" key="10">
    <source>
        <dbReference type="EMBL" id="GLY84877.1"/>
    </source>
</evidence>
<feature type="region of interest" description="Disordered" evidence="7">
    <location>
        <begin position="244"/>
        <end position="268"/>
    </location>
</feature>
<evidence type="ECO:0000256" key="6">
    <source>
        <dbReference type="ARBA" id="ARBA00023136"/>
    </source>
</evidence>
<evidence type="ECO:0000256" key="1">
    <source>
        <dbReference type="ARBA" id="ARBA00004651"/>
    </source>
</evidence>
<accession>A0A9W6VZM9</accession>
<dbReference type="InterPro" id="IPR020846">
    <property type="entry name" value="MFS_dom"/>
</dbReference>
<evidence type="ECO:0000256" key="7">
    <source>
        <dbReference type="SAM" id="MobiDB-lite"/>
    </source>
</evidence>
<evidence type="ECO:0000256" key="4">
    <source>
        <dbReference type="ARBA" id="ARBA00022692"/>
    </source>
</evidence>
<dbReference type="PROSITE" id="PS50850">
    <property type="entry name" value="MFS"/>
    <property type="match status" value="1"/>
</dbReference>
<reference evidence="10" key="1">
    <citation type="submission" date="2023-03" db="EMBL/GenBank/DDBJ databases">
        <title>Actinoallomurus iriomotensis NBRC 103684.</title>
        <authorList>
            <person name="Ichikawa N."/>
            <person name="Sato H."/>
            <person name="Tonouchi N."/>
        </authorList>
    </citation>
    <scope>NUCLEOTIDE SEQUENCE</scope>
    <source>
        <strain evidence="10">NBRC 103684</strain>
    </source>
</reference>
<name>A0A9W6VZM9_9ACTN</name>
<proteinExistence type="predicted"/>
<keyword evidence="11" id="KW-1185">Reference proteome</keyword>
<dbReference type="GO" id="GO:0022857">
    <property type="term" value="F:transmembrane transporter activity"/>
    <property type="evidence" value="ECO:0007669"/>
    <property type="project" value="InterPro"/>
</dbReference>
<dbReference type="InterPro" id="IPR011701">
    <property type="entry name" value="MFS"/>
</dbReference>
<protein>
    <recommendedName>
        <fullName evidence="9">Major facilitator superfamily (MFS) profile domain-containing protein</fullName>
    </recommendedName>
</protein>
<comment type="caution">
    <text evidence="10">The sequence shown here is derived from an EMBL/GenBank/DDBJ whole genome shotgun (WGS) entry which is preliminary data.</text>
</comment>
<dbReference type="Proteomes" id="UP001165074">
    <property type="component" value="Unassembled WGS sequence"/>
</dbReference>
<dbReference type="AlphaFoldDB" id="A0A9W6VZM9"/>
<feature type="transmembrane region" description="Helical" evidence="8">
    <location>
        <begin position="95"/>
        <end position="113"/>
    </location>
</feature>
<evidence type="ECO:0000256" key="3">
    <source>
        <dbReference type="ARBA" id="ARBA00022475"/>
    </source>
</evidence>
<keyword evidence="4 8" id="KW-0812">Transmembrane</keyword>
<evidence type="ECO:0000256" key="5">
    <source>
        <dbReference type="ARBA" id="ARBA00022989"/>
    </source>
</evidence>
<dbReference type="CDD" id="cd06174">
    <property type="entry name" value="MFS"/>
    <property type="match status" value="1"/>
</dbReference>
<dbReference type="Pfam" id="PF07690">
    <property type="entry name" value="MFS_1"/>
    <property type="match status" value="1"/>
</dbReference>
<organism evidence="10 11">
    <name type="scientific">Actinoallomurus iriomotensis</name>
    <dbReference type="NCBI Taxonomy" id="478107"/>
    <lineage>
        <taxon>Bacteria</taxon>
        <taxon>Bacillati</taxon>
        <taxon>Actinomycetota</taxon>
        <taxon>Actinomycetes</taxon>
        <taxon>Streptosporangiales</taxon>
        <taxon>Thermomonosporaceae</taxon>
        <taxon>Actinoallomurus</taxon>
    </lineage>
</organism>
<evidence type="ECO:0000313" key="11">
    <source>
        <dbReference type="Proteomes" id="UP001165074"/>
    </source>
</evidence>
<feature type="domain" description="Major facilitator superfamily (MFS) profile" evidence="9">
    <location>
        <begin position="29"/>
        <end position="268"/>
    </location>
</feature>
<dbReference type="PANTHER" id="PTHR23517">
    <property type="entry name" value="RESISTANCE PROTEIN MDTM, PUTATIVE-RELATED-RELATED"/>
    <property type="match status" value="1"/>
</dbReference>
<dbReference type="EMBL" id="BSTK01000003">
    <property type="protein sequence ID" value="GLY84877.1"/>
    <property type="molecule type" value="Genomic_DNA"/>
</dbReference>
<comment type="subcellular location">
    <subcellularLocation>
        <location evidence="1">Cell membrane</location>
        <topology evidence="1">Multi-pass membrane protein</topology>
    </subcellularLocation>
</comment>
<gene>
    <name evidence="10" type="ORF">Airi02_028060</name>
</gene>
<evidence type="ECO:0000259" key="9">
    <source>
        <dbReference type="PROSITE" id="PS50850"/>
    </source>
</evidence>
<dbReference type="PANTHER" id="PTHR23517:SF13">
    <property type="entry name" value="MAJOR FACILITATOR SUPERFAMILY MFS_1"/>
    <property type="match status" value="1"/>
</dbReference>
<dbReference type="Gene3D" id="1.20.1250.20">
    <property type="entry name" value="MFS general substrate transporter like domains"/>
    <property type="match status" value="1"/>
</dbReference>
<evidence type="ECO:0000256" key="2">
    <source>
        <dbReference type="ARBA" id="ARBA00022448"/>
    </source>
</evidence>
<sequence>MKGGSTMIGMIEEPVAGCAVPARLGGRVRFAAAAYALAVLVLGTGLPTPLYAVYQARFGFSDLVVSLVFAVYCGALVLALPLFGPLADAVGPRRVAVFGLVPAVGGAALLALADGVGGLYAGRALQGLAASGALTAGLVRAEPDGDRERASAVASIALCGGAGLGPVLAGALAQYAPAPRVLCYVVETGLLAPALSGAPTLPGRTTRVRWRPARPRVPAAIRRPFLAAASISALAWAVPPACSRPAPASAGDGRAARAWPSWPWDRRS</sequence>
<evidence type="ECO:0000256" key="8">
    <source>
        <dbReference type="SAM" id="Phobius"/>
    </source>
</evidence>